<sequence>MHCSRSSPFGASTAIFLAQERLFRDLYAKVIDPHQPVPDYSLRIAPCTFPLWFSTVRRPLLLVLHGAVLTVTVCVLAYLWSGGAMAPALH</sequence>
<dbReference type="EMBL" id="CP020370">
    <property type="protein sequence ID" value="AUB80506.1"/>
    <property type="molecule type" value="Genomic_DNA"/>
</dbReference>
<evidence type="ECO:0000256" key="1">
    <source>
        <dbReference type="SAM" id="Phobius"/>
    </source>
</evidence>
<feature type="transmembrane region" description="Helical" evidence="1">
    <location>
        <begin position="60"/>
        <end position="80"/>
    </location>
</feature>
<accession>A0A2K8U4J1</accession>
<reference evidence="2 3" key="1">
    <citation type="submission" date="2017-03" db="EMBL/GenBank/DDBJ databases">
        <title>Complete genome sequence of Candidatus 'Thiodictyon syntrophicum' sp. nov. strain Cad16T, a photolithoautotroph purple sulfur bacterium isolated from an alpine meromictic lake.</title>
        <authorList>
            <person name="Luedin S.M."/>
            <person name="Pothier J.F."/>
            <person name="Danza F."/>
            <person name="Storelli N."/>
            <person name="Wittwer M."/>
            <person name="Tonolla M."/>
        </authorList>
    </citation>
    <scope>NUCLEOTIDE SEQUENCE [LARGE SCALE GENOMIC DNA]</scope>
    <source>
        <strain evidence="2 3">Cad16T</strain>
    </source>
</reference>
<keyword evidence="1" id="KW-0472">Membrane</keyword>
<protein>
    <submittedName>
        <fullName evidence="2">Uncharacterized protein</fullName>
    </submittedName>
</protein>
<keyword evidence="1" id="KW-1133">Transmembrane helix</keyword>
<evidence type="ECO:0000313" key="3">
    <source>
        <dbReference type="Proteomes" id="UP000232638"/>
    </source>
</evidence>
<dbReference type="AlphaFoldDB" id="A0A2K8U4J1"/>
<dbReference type="Proteomes" id="UP000232638">
    <property type="component" value="Chromosome"/>
</dbReference>
<dbReference type="RefSeq" id="WP_100918304.1">
    <property type="nucleotide sequence ID" value="NZ_CP020370.1"/>
</dbReference>
<keyword evidence="3" id="KW-1185">Reference proteome</keyword>
<keyword evidence="1" id="KW-0812">Transmembrane</keyword>
<evidence type="ECO:0000313" key="2">
    <source>
        <dbReference type="EMBL" id="AUB80506.1"/>
    </source>
</evidence>
<dbReference type="KEGG" id="tsy:THSYN_05785"/>
<proteinExistence type="predicted"/>
<gene>
    <name evidence="2" type="ORF">THSYN_05785</name>
</gene>
<organism evidence="2 3">
    <name type="scientific">Candidatus Thiodictyon syntrophicum</name>
    <dbReference type="NCBI Taxonomy" id="1166950"/>
    <lineage>
        <taxon>Bacteria</taxon>
        <taxon>Pseudomonadati</taxon>
        <taxon>Pseudomonadota</taxon>
        <taxon>Gammaproteobacteria</taxon>
        <taxon>Chromatiales</taxon>
        <taxon>Chromatiaceae</taxon>
        <taxon>Thiodictyon</taxon>
    </lineage>
</organism>
<name>A0A2K8U4J1_9GAMM</name>